<sequence length="115" mass="12560">MSSAKPIIRVTLFKIPSPPDAETLLLHYRGMPTNALKDGKPYLLSVTAGPTIEDARSQGFNFAAISKFKSKEDMAYYDEGCAAHAALKAFAKNVIQGPPMVVYLEDGTAEWKKLP</sequence>
<evidence type="ECO:0000313" key="2">
    <source>
        <dbReference type="EMBL" id="KAF9738390.1"/>
    </source>
</evidence>
<dbReference type="SMART" id="SM00886">
    <property type="entry name" value="Dabb"/>
    <property type="match status" value="1"/>
</dbReference>
<protein>
    <submittedName>
        <fullName evidence="2">Stress responsive A/B barrel domain-containing protein</fullName>
    </submittedName>
</protein>
<keyword evidence="3" id="KW-1185">Reference proteome</keyword>
<reference evidence="2" key="1">
    <citation type="journal article" date="2020" name="Mol. Plant Microbe Interact.">
        <title>Genome Sequence of the Biocontrol Agent Coniothyrium minitans strain Conio (IMI 134523).</title>
        <authorList>
            <person name="Patel D."/>
            <person name="Shittu T.A."/>
            <person name="Baroncelli R."/>
            <person name="Muthumeenakshi S."/>
            <person name="Osborne T.H."/>
            <person name="Janganan T.K."/>
            <person name="Sreenivasaprasad S."/>
        </authorList>
    </citation>
    <scope>NUCLEOTIDE SEQUENCE</scope>
    <source>
        <strain evidence="2">Conio</strain>
    </source>
</reference>
<organism evidence="2 3">
    <name type="scientific">Paraphaeosphaeria minitans</name>
    <dbReference type="NCBI Taxonomy" id="565426"/>
    <lineage>
        <taxon>Eukaryota</taxon>
        <taxon>Fungi</taxon>
        <taxon>Dikarya</taxon>
        <taxon>Ascomycota</taxon>
        <taxon>Pezizomycotina</taxon>
        <taxon>Dothideomycetes</taxon>
        <taxon>Pleosporomycetidae</taxon>
        <taxon>Pleosporales</taxon>
        <taxon>Massarineae</taxon>
        <taxon>Didymosphaeriaceae</taxon>
        <taxon>Paraphaeosphaeria</taxon>
    </lineage>
</organism>
<dbReference type="InterPro" id="IPR011008">
    <property type="entry name" value="Dimeric_a/b-barrel"/>
</dbReference>
<comment type="caution">
    <text evidence="2">The sequence shown here is derived from an EMBL/GenBank/DDBJ whole genome shotgun (WGS) entry which is preliminary data.</text>
</comment>
<name>A0A9P6GNU3_9PLEO</name>
<dbReference type="PROSITE" id="PS51502">
    <property type="entry name" value="S_R_A_B_BARREL"/>
    <property type="match status" value="1"/>
</dbReference>
<dbReference type="Gene3D" id="3.30.70.100">
    <property type="match status" value="1"/>
</dbReference>
<dbReference type="OrthoDB" id="3830014at2759"/>
<dbReference type="InterPro" id="IPR013097">
    <property type="entry name" value="Dabb"/>
</dbReference>
<dbReference type="EMBL" id="WJXW01000003">
    <property type="protein sequence ID" value="KAF9738390.1"/>
    <property type="molecule type" value="Genomic_DNA"/>
</dbReference>
<proteinExistence type="predicted"/>
<dbReference type="SUPFAM" id="SSF54909">
    <property type="entry name" value="Dimeric alpha+beta barrel"/>
    <property type="match status" value="1"/>
</dbReference>
<dbReference type="AlphaFoldDB" id="A0A9P6GNU3"/>
<evidence type="ECO:0000313" key="3">
    <source>
        <dbReference type="Proteomes" id="UP000756921"/>
    </source>
</evidence>
<evidence type="ECO:0000259" key="1">
    <source>
        <dbReference type="PROSITE" id="PS51502"/>
    </source>
</evidence>
<dbReference type="Pfam" id="PF07876">
    <property type="entry name" value="Dabb"/>
    <property type="match status" value="1"/>
</dbReference>
<feature type="domain" description="Stress-response A/B barrel" evidence="1">
    <location>
        <begin position="7"/>
        <end position="103"/>
    </location>
</feature>
<gene>
    <name evidence="2" type="ORF">PMIN01_03673</name>
</gene>
<accession>A0A9P6GNU3</accession>
<dbReference type="Proteomes" id="UP000756921">
    <property type="component" value="Unassembled WGS sequence"/>
</dbReference>